<protein>
    <submittedName>
        <fullName evidence="8">Ceramide synthase 6 isoform X3</fullName>
    </submittedName>
</protein>
<evidence type="ECO:0000256" key="6">
    <source>
        <dbReference type="PROSITE-ProRule" id="PRU00108"/>
    </source>
</evidence>
<keyword evidence="6 7" id="KW-0238">DNA-binding</keyword>
<name>A0A7D9E744_PARCT</name>
<evidence type="ECO:0000313" key="8">
    <source>
        <dbReference type="EMBL" id="CAB4003240.1"/>
    </source>
</evidence>
<reference evidence="8" key="1">
    <citation type="submission" date="2020-04" db="EMBL/GenBank/DDBJ databases">
        <authorList>
            <person name="Alioto T."/>
            <person name="Alioto T."/>
            <person name="Gomez Garrido J."/>
        </authorList>
    </citation>
    <scope>NUCLEOTIDE SEQUENCE</scope>
    <source>
        <strain evidence="8">A484AB</strain>
    </source>
</reference>
<evidence type="ECO:0000256" key="2">
    <source>
        <dbReference type="ARBA" id="ARBA00004586"/>
    </source>
</evidence>
<dbReference type="PANTHER" id="PTHR12560:SF0">
    <property type="entry name" value="LD18904P"/>
    <property type="match status" value="1"/>
</dbReference>
<dbReference type="InterPro" id="IPR001356">
    <property type="entry name" value="HD"/>
</dbReference>
<comment type="pathway">
    <text evidence="3">Lipid metabolism; sphingolipid metabolism.</text>
</comment>
<dbReference type="GO" id="GO:0050291">
    <property type="term" value="F:sphingosine N-acyltransferase activity"/>
    <property type="evidence" value="ECO:0007669"/>
    <property type="project" value="InterPro"/>
</dbReference>
<evidence type="ECO:0000313" key="9">
    <source>
        <dbReference type="Proteomes" id="UP001152795"/>
    </source>
</evidence>
<evidence type="ECO:0000256" key="1">
    <source>
        <dbReference type="ARBA" id="ARBA00004127"/>
    </source>
</evidence>
<evidence type="ECO:0000256" key="3">
    <source>
        <dbReference type="ARBA" id="ARBA00004760"/>
    </source>
</evidence>
<gene>
    <name evidence="8" type="ORF">PACLA_8A070533</name>
</gene>
<evidence type="ECO:0000256" key="4">
    <source>
        <dbReference type="ARBA" id="ARBA00004991"/>
    </source>
</evidence>
<keyword evidence="6 7" id="KW-0539">Nucleus</keyword>
<comment type="pathway">
    <text evidence="4">Sphingolipid metabolism.</text>
</comment>
<dbReference type="CDD" id="cd00086">
    <property type="entry name" value="homeodomain"/>
    <property type="match status" value="1"/>
</dbReference>
<comment type="subcellular location">
    <subcellularLocation>
        <location evidence="1">Endomembrane system</location>
        <topology evidence="1">Multi-pass membrane protein</topology>
    </subcellularLocation>
    <subcellularLocation>
        <location evidence="2">Endoplasmic reticulum membrane</location>
    </subcellularLocation>
    <subcellularLocation>
        <location evidence="6 7">Nucleus</location>
    </subcellularLocation>
</comment>
<dbReference type="SUPFAM" id="SSF46689">
    <property type="entry name" value="Homeodomain-like"/>
    <property type="match status" value="1"/>
</dbReference>
<organism evidence="8 9">
    <name type="scientific">Paramuricea clavata</name>
    <name type="common">Red gorgonian</name>
    <name type="synonym">Violescent sea-whip</name>
    <dbReference type="NCBI Taxonomy" id="317549"/>
    <lineage>
        <taxon>Eukaryota</taxon>
        <taxon>Metazoa</taxon>
        <taxon>Cnidaria</taxon>
        <taxon>Anthozoa</taxon>
        <taxon>Octocorallia</taxon>
        <taxon>Malacalcyonacea</taxon>
        <taxon>Plexauridae</taxon>
        <taxon>Paramuricea</taxon>
    </lineage>
</organism>
<dbReference type="GO" id="GO:0005634">
    <property type="term" value="C:nucleus"/>
    <property type="evidence" value="ECO:0007669"/>
    <property type="project" value="UniProtKB-SubCell"/>
</dbReference>
<dbReference type="GO" id="GO:0003677">
    <property type="term" value="F:DNA binding"/>
    <property type="evidence" value="ECO:0007669"/>
    <property type="project" value="UniProtKB-UniRule"/>
</dbReference>
<dbReference type="FunFam" id="1.10.10.60:FF:000020">
    <property type="entry name" value="Ceramide synthase 5"/>
    <property type="match status" value="1"/>
</dbReference>
<dbReference type="EMBL" id="CACRXK020004574">
    <property type="protein sequence ID" value="CAB4003240.1"/>
    <property type="molecule type" value="Genomic_DNA"/>
</dbReference>
<comment type="catalytic activity">
    <reaction evidence="5">
        <text>sphinganine + octadecanoyl-CoA = N-(octadecanoyl)-sphinganine + CoA + H(+)</text>
        <dbReference type="Rhea" id="RHEA:36547"/>
        <dbReference type="ChEBI" id="CHEBI:15378"/>
        <dbReference type="ChEBI" id="CHEBI:57287"/>
        <dbReference type="ChEBI" id="CHEBI:57394"/>
        <dbReference type="ChEBI" id="CHEBI:57817"/>
        <dbReference type="ChEBI" id="CHEBI:67033"/>
    </reaction>
    <physiologicalReaction direction="left-to-right" evidence="5">
        <dbReference type="Rhea" id="RHEA:36548"/>
    </physiologicalReaction>
</comment>
<keyword evidence="9" id="KW-1185">Reference proteome</keyword>
<dbReference type="InterPro" id="IPR016439">
    <property type="entry name" value="Lag1/Lac1-like"/>
</dbReference>
<dbReference type="GO" id="GO:0046513">
    <property type="term" value="P:ceramide biosynthetic process"/>
    <property type="evidence" value="ECO:0007669"/>
    <property type="project" value="InterPro"/>
</dbReference>
<evidence type="ECO:0000256" key="7">
    <source>
        <dbReference type="RuleBase" id="RU000682"/>
    </source>
</evidence>
<dbReference type="OrthoDB" id="537032at2759"/>
<dbReference type="AlphaFoldDB" id="A0A7D9E744"/>
<feature type="DNA-binding region" description="Homeobox" evidence="6">
    <location>
        <begin position="86"/>
        <end position="129"/>
    </location>
</feature>
<accession>A0A7D9E744</accession>
<comment type="caution">
    <text evidence="8">The sequence shown here is derived from an EMBL/GenBank/DDBJ whole genome shotgun (WGS) entry which is preliminary data.</text>
</comment>
<evidence type="ECO:0000256" key="5">
    <source>
        <dbReference type="ARBA" id="ARBA00049036"/>
    </source>
</evidence>
<dbReference type="Proteomes" id="UP001152795">
    <property type="component" value="Unassembled WGS sequence"/>
</dbReference>
<dbReference type="PROSITE" id="PS50071">
    <property type="entry name" value="HOMEOBOX_2"/>
    <property type="match status" value="1"/>
</dbReference>
<sequence length="137" mass="16462">MWDSLFNWYWSESFWLPANVTWQHFKSTKDITMPQPDDLRIIPPLTILLIVIRILFERFVAYPFSKFLGVPDIKRKIAEPNKILEKVFTTISKSPDADRIRGLAKELQWTQKQVRQWFYLKRSANRPTIMKKSTECW</sequence>
<proteinExistence type="predicted"/>
<keyword evidence="6 7" id="KW-0371">Homeobox</keyword>
<dbReference type="PANTHER" id="PTHR12560">
    <property type="entry name" value="LONGEVITY ASSURANCE FACTOR 1 LAG1"/>
    <property type="match status" value="1"/>
</dbReference>
<dbReference type="Pfam" id="PF00046">
    <property type="entry name" value="Homeodomain"/>
    <property type="match status" value="1"/>
</dbReference>
<dbReference type="GO" id="GO:0005789">
    <property type="term" value="C:endoplasmic reticulum membrane"/>
    <property type="evidence" value="ECO:0007669"/>
    <property type="project" value="UniProtKB-SubCell"/>
</dbReference>
<dbReference type="InterPro" id="IPR009057">
    <property type="entry name" value="Homeodomain-like_sf"/>
</dbReference>
<dbReference type="Gene3D" id="1.10.10.60">
    <property type="entry name" value="Homeodomain-like"/>
    <property type="match status" value="1"/>
</dbReference>